<comment type="caution">
    <text evidence="2">The sequence shown here is derived from an EMBL/GenBank/DDBJ whole genome shotgun (WGS) entry which is preliminary data.</text>
</comment>
<dbReference type="EMBL" id="BTGU01000007">
    <property type="protein sequence ID" value="GMN38194.1"/>
    <property type="molecule type" value="Genomic_DNA"/>
</dbReference>
<organism evidence="2 3">
    <name type="scientific">Ficus carica</name>
    <name type="common">Common fig</name>
    <dbReference type="NCBI Taxonomy" id="3494"/>
    <lineage>
        <taxon>Eukaryota</taxon>
        <taxon>Viridiplantae</taxon>
        <taxon>Streptophyta</taxon>
        <taxon>Embryophyta</taxon>
        <taxon>Tracheophyta</taxon>
        <taxon>Spermatophyta</taxon>
        <taxon>Magnoliopsida</taxon>
        <taxon>eudicotyledons</taxon>
        <taxon>Gunneridae</taxon>
        <taxon>Pentapetalae</taxon>
        <taxon>rosids</taxon>
        <taxon>fabids</taxon>
        <taxon>Rosales</taxon>
        <taxon>Moraceae</taxon>
        <taxon>Ficeae</taxon>
        <taxon>Ficus</taxon>
    </lineage>
</organism>
<dbReference type="AlphaFoldDB" id="A0AA87ZR81"/>
<keyword evidence="3" id="KW-1185">Reference proteome</keyword>
<gene>
    <name evidence="2" type="ORF">TIFTF001_007432</name>
</gene>
<protein>
    <submittedName>
        <fullName evidence="2">Uncharacterized protein</fullName>
    </submittedName>
</protein>
<dbReference type="Gramene" id="FCD_00007066-RA">
    <property type="protein sequence ID" value="FCD_00007066-RA:cds"/>
    <property type="gene ID" value="FCD_00007066"/>
</dbReference>
<feature type="region of interest" description="Disordered" evidence="1">
    <location>
        <begin position="67"/>
        <end position="97"/>
    </location>
</feature>
<proteinExistence type="predicted"/>
<name>A0AA87ZR81_FICCA</name>
<evidence type="ECO:0000313" key="3">
    <source>
        <dbReference type="Proteomes" id="UP001187192"/>
    </source>
</evidence>
<reference evidence="2" key="1">
    <citation type="submission" date="2023-07" db="EMBL/GenBank/DDBJ databases">
        <title>draft genome sequence of fig (Ficus carica).</title>
        <authorList>
            <person name="Takahashi T."/>
            <person name="Nishimura K."/>
        </authorList>
    </citation>
    <scope>NUCLEOTIDE SEQUENCE</scope>
</reference>
<sequence>MTHGELAMPLPSTAFSQPLRVDGIGSCELGGPLRRSAPRVADDAHRRDAHYARGGSGFRWPVAAWGGGGSRGGGSPSPGGLGRVVAAGSTGSPSGVG</sequence>
<dbReference type="Proteomes" id="UP001187192">
    <property type="component" value="Unassembled WGS sequence"/>
</dbReference>
<evidence type="ECO:0000256" key="1">
    <source>
        <dbReference type="SAM" id="MobiDB-lite"/>
    </source>
</evidence>
<accession>A0AA87ZR81</accession>
<evidence type="ECO:0000313" key="2">
    <source>
        <dbReference type="EMBL" id="GMN38194.1"/>
    </source>
</evidence>
<feature type="compositionally biased region" description="Gly residues" evidence="1">
    <location>
        <begin position="67"/>
        <end position="82"/>
    </location>
</feature>